<keyword evidence="2" id="KW-1185">Reference proteome</keyword>
<dbReference type="EMBL" id="CANTFM010000305">
    <property type="protein sequence ID" value="CAI5717645.1"/>
    <property type="molecule type" value="Genomic_DNA"/>
</dbReference>
<reference evidence="1" key="1">
    <citation type="submission" date="2022-12" db="EMBL/GenBank/DDBJ databases">
        <authorList>
            <person name="Webb A."/>
        </authorList>
    </citation>
    <scope>NUCLEOTIDE SEQUENCE</scope>
    <source>
        <strain evidence="1">Pd1</strain>
    </source>
</reference>
<evidence type="ECO:0000313" key="2">
    <source>
        <dbReference type="Proteomes" id="UP001162029"/>
    </source>
</evidence>
<dbReference type="Proteomes" id="UP001162029">
    <property type="component" value="Unassembled WGS sequence"/>
</dbReference>
<comment type="caution">
    <text evidence="1">The sequence shown here is derived from an EMBL/GenBank/DDBJ whole genome shotgun (WGS) entry which is preliminary data.</text>
</comment>
<protein>
    <submittedName>
        <fullName evidence="1">Uncharacterized protein</fullName>
    </submittedName>
</protein>
<dbReference type="AlphaFoldDB" id="A0AAV0T9J1"/>
<evidence type="ECO:0000313" key="1">
    <source>
        <dbReference type="EMBL" id="CAI5717645.1"/>
    </source>
</evidence>
<name>A0AAV0T9J1_9STRA</name>
<gene>
    <name evidence="1" type="ORF">PDE001_LOCUS1719</name>
</gene>
<accession>A0AAV0T9J1</accession>
<sequence>MYDGESTKNIHYKRLREETSWNAEASHELLRLRFQQLRDLFDDVQTVEDVHEAWDVVASTLSNKTDWGLQVDAVQCSDQLTKLRQQWHASSTNQLHVMMANCFSKNNVESQQQQHESMEQPPQVRTNFNKAMEEALMQEVEEEKTAENLLKRSKTVAVQEKEISVSPPSDPVPLAQAETLSSPEPIQTLSELASPTVHDIESSNVGLHEDRLLPAPESLEISPQPVPTLPQETLLTVVPNEEKEFHRHGNTMRALEKRSQQFDRLVQSHKRLADVTQQLMDALVNRNTRLT</sequence>
<organism evidence="1 2">
    <name type="scientific">Peronospora destructor</name>
    <dbReference type="NCBI Taxonomy" id="86335"/>
    <lineage>
        <taxon>Eukaryota</taxon>
        <taxon>Sar</taxon>
        <taxon>Stramenopiles</taxon>
        <taxon>Oomycota</taxon>
        <taxon>Peronosporomycetes</taxon>
        <taxon>Peronosporales</taxon>
        <taxon>Peronosporaceae</taxon>
        <taxon>Peronospora</taxon>
    </lineage>
</organism>
<proteinExistence type="predicted"/>